<feature type="domain" description="SGNH hydrolase-type esterase" evidence="2">
    <location>
        <begin position="208"/>
        <end position="387"/>
    </location>
</feature>
<evidence type="ECO:0000313" key="3">
    <source>
        <dbReference type="EMBL" id="GAA4536489.1"/>
    </source>
</evidence>
<dbReference type="Proteomes" id="UP001501598">
    <property type="component" value="Unassembled WGS sequence"/>
</dbReference>
<dbReference type="InterPro" id="IPR013830">
    <property type="entry name" value="SGNH_hydro"/>
</dbReference>
<evidence type="ECO:0000259" key="2">
    <source>
        <dbReference type="Pfam" id="PF13472"/>
    </source>
</evidence>
<dbReference type="SUPFAM" id="SSF52266">
    <property type="entry name" value="SGNH hydrolase"/>
    <property type="match status" value="1"/>
</dbReference>
<name>A0ABP8RE91_9PSEU</name>
<feature type="chain" id="PRO_5045353067" evidence="1">
    <location>
        <begin position="28"/>
        <end position="416"/>
    </location>
</feature>
<dbReference type="GO" id="GO:0016787">
    <property type="term" value="F:hydrolase activity"/>
    <property type="evidence" value="ECO:0007669"/>
    <property type="project" value="UniProtKB-KW"/>
</dbReference>
<reference evidence="4" key="1">
    <citation type="journal article" date="2019" name="Int. J. Syst. Evol. Microbiol.">
        <title>The Global Catalogue of Microorganisms (GCM) 10K type strain sequencing project: providing services to taxonomists for standard genome sequencing and annotation.</title>
        <authorList>
            <consortium name="The Broad Institute Genomics Platform"/>
            <consortium name="The Broad Institute Genome Sequencing Center for Infectious Disease"/>
            <person name="Wu L."/>
            <person name="Ma J."/>
        </authorList>
    </citation>
    <scope>NUCLEOTIDE SEQUENCE [LARGE SCALE GENOMIC DNA]</scope>
    <source>
        <strain evidence="4">JCM 17906</strain>
    </source>
</reference>
<dbReference type="InterPro" id="IPR036514">
    <property type="entry name" value="SGNH_hydro_sf"/>
</dbReference>
<dbReference type="Pfam" id="PF13472">
    <property type="entry name" value="Lipase_GDSL_2"/>
    <property type="match status" value="1"/>
</dbReference>
<dbReference type="EMBL" id="BAABGT010000004">
    <property type="protein sequence ID" value="GAA4536489.1"/>
    <property type="molecule type" value="Genomic_DNA"/>
</dbReference>
<dbReference type="InterPro" id="IPR053140">
    <property type="entry name" value="GDSL_Rv0518-like"/>
</dbReference>
<organism evidence="3 4">
    <name type="scientific">Pseudonocardia xishanensis</name>
    <dbReference type="NCBI Taxonomy" id="630995"/>
    <lineage>
        <taxon>Bacteria</taxon>
        <taxon>Bacillati</taxon>
        <taxon>Actinomycetota</taxon>
        <taxon>Actinomycetes</taxon>
        <taxon>Pseudonocardiales</taxon>
        <taxon>Pseudonocardiaceae</taxon>
        <taxon>Pseudonocardia</taxon>
    </lineage>
</organism>
<keyword evidence="4" id="KW-1185">Reference proteome</keyword>
<keyword evidence="1" id="KW-0732">Signal</keyword>
<comment type="caution">
    <text evidence="3">The sequence shown here is derived from an EMBL/GenBank/DDBJ whole genome shotgun (WGS) entry which is preliminary data.</text>
</comment>
<keyword evidence="3" id="KW-0378">Hydrolase</keyword>
<protein>
    <submittedName>
        <fullName evidence="3">SGNH/GDSL hydrolase family protein</fullName>
    </submittedName>
</protein>
<evidence type="ECO:0000313" key="4">
    <source>
        <dbReference type="Proteomes" id="UP001501598"/>
    </source>
</evidence>
<proteinExistence type="predicted"/>
<gene>
    <name evidence="3" type="ORF">GCM10023175_03560</name>
</gene>
<accession>A0ABP8RE91</accession>
<feature type="signal peptide" evidence="1">
    <location>
        <begin position="1"/>
        <end position="27"/>
    </location>
</feature>
<sequence>MACLVGLAVVVGAGVTVLPATSSEASAAAPETADCGPAWVGAWRASPQPGPGADLAGRTLRMVVTPQATGTEVRVRVSNRFGAEPLQIDSASIGIAGAGAELAPGSVRPLTFGGAPAVVVPAGEELTGDPVPFVAERVRPLAVSLHLPTAPTTVSVHPVALTTSYVSEPGDAVDDPSSTAFTRPVGAWSVLSGLDVLTPRAEQAVVLVGDSITDGVGSSGDRRWSDALAGRLTGSLTMPVLNAGISANQLLVGGTGQAPAQRYGADVEAVPGATDVVLHIGTNDLAAGRSAAEVIAGLAAYADRVRADGRRIFLTTITPSAAGPHGTPGAVAARDAVNRWVLTEGRAHADGVFDFAAAVADPSTPSRLAPAFDSGDGLHLSPAGYRALAEAVDVGRLSGSPCLADDARRVVVSAPR</sequence>
<dbReference type="Gene3D" id="3.40.50.1110">
    <property type="entry name" value="SGNH hydrolase"/>
    <property type="match status" value="1"/>
</dbReference>
<dbReference type="PANTHER" id="PTHR43784">
    <property type="entry name" value="GDSL-LIKE LIPASE/ACYLHYDROLASE, PUTATIVE (AFU_ORTHOLOGUE AFUA_2G00820)-RELATED"/>
    <property type="match status" value="1"/>
</dbReference>
<dbReference type="PANTHER" id="PTHR43784:SF2">
    <property type="entry name" value="GDSL-LIKE LIPASE_ACYLHYDROLASE, PUTATIVE (AFU_ORTHOLOGUE AFUA_2G00820)-RELATED"/>
    <property type="match status" value="1"/>
</dbReference>
<evidence type="ECO:0000256" key="1">
    <source>
        <dbReference type="SAM" id="SignalP"/>
    </source>
</evidence>